<sequence>MSKSPDTPEFRVMVSQEYLNILDSYRFPADKYQIGCKTLKE</sequence>
<gene>
    <name evidence="1" type="ORF">K340107D12_50720</name>
</gene>
<evidence type="ECO:0000313" key="1">
    <source>
        <dbReference type="EMBL" id="GAA6502256.1"/>
    </source>
</evidence>
<dbReference type="EMBL" id="BAABZQ010000001">
    <property type="protein sequence ID" value="GAA6502256.1"/>
    <property type="molecule type" value="Genomic_DNA"/>
</dbReference>
<evidence type="ECO:0000313" key="2">
    <source>
        <dbReference type="Proteomes" id="UP001600941"/>
    </source>
</evidence>
<comment type="caution">
    <text evidence="1">The sequence shown here is derived from an EMBL/GenBank/DDBJ whole genome shotgun (WGS) entry which is preliminary data.</text>
</comment>
<protein>
    <submittedName>
        <fullName evidence="1">Uncharacterized protein</fullName>
    </submittedName>
</protein>
<accession>A0ABQ0C0D2</accession>
<keyword evidence="2" id="KW-1185">Reference proteome</keyword>
<proteinExistence type="predicted"/>
<dbReference type="Proteomes" id="UP001600941">
    <property type="component" value="Unassembled WGS sequence"/>
</dbReference>
<name>A0ABQ0C0D2_9FIRM</name>
<reference evidence="1 2" key="1">
    <citation type="submission" date="2024-04" db="EMBL/GenBank/DDBJ databases">
        <title>Defined microbial consortia suppress multidrug-resistant proinflammatory Enterobacteriaceae via ecological control.</title>
        <authorList>
            <person name="Furuichi M."/>
            <person name="Kawaguchi T."/>
            <person name="Pust M."/>
            <person name="Yasuma K."/>
            <person name="Plichta D."/>
            <person name="Hasegawa N."/>
            <person name="Ohya T."/>
            <person name="Bhattarai S."/>
            <person name="Sasajima S."/>
            <person name="Aoto Y."/>
            <person name="Tuganbaev T."/>
            <person name="Yaginuma M."/>
            <person name="Ueda M."/>
            <person name="Okahashi N."/>
            <person name="Amafuji K."/>
            <person name="Kiridooshi Y."/>
            <person name="Sugita K."/>
            <person name="Strazar M."/>
            <person name="Skelly A."/>
            <person name="Suda W."/>
            <person name="Hattori M."/>
            <person name="Nakamoto N."/>
            <person name="Caballero S."/>
            <person name="Norman J."/>
            <person name="Olle B."/>
            <person name="Tanoue T."/>
            <person name="Arita M."/>
            <person name="Bucci V."/>
            <person name="Atarashi K."/>
            <person name="Xavier R."/>
            <person name="Honda K."/>
        </authorList>
    </citation>
    <scope>NUCLEOTIDE SEQUENCE [LARGE SCALE GENOMIC DNA]</scope>
    <source>
        <strain evidence="2">k34-0107-D12</strain>
    </source>
</reference>
<organism evidence="1 2">
    <name type="scientific">Blautia parvula</name>
    <dbReference type="NCBI Taxonomy" id="2877527"/>
    <lineage>
        <taxon>Bacteria</taxon>
        <taxon>Bacillati</taxon>
        <taxon>Bacillota</taxon>
        <taxon>Clostridia</taxon>
        <taxon>Lachnospirales</taxon>
        <taxon>Lachnospiraceae</taxon>
        <taxon>Blautia</taxon>
    </lineage>
</organism>